<feature type="transmembrane region" description="Helical" evidence="6">
    <location>
        <begin position="91"/>
        <end position="115"/>
    </location>
</feature>
<dbReference type="EMBL" id="AZEU01000045">
    <property type="protein sequence ID" value="KRL52132.1"/>
    <property type="molecule type" value="Genomic_DNA"/>
</dbReference>
<evidence type="ECO:0000256" key="5">
    <source>
        <dbReference type="ARBA" id="ARBA00023136"/>
    </source>
</evidence>
<keyword evidence="9" id="KW-1185">Reference proteome</keyword>
<feature type="transmembrane region" description="Helical" evidence="6">
    <location>
        <begin position="41"/>
        <end position="70"/>
    </location>
</feature>
<dbReference type="Proteomes" id="UP000051790">
    <property type="component" value="Unassembled WGS sequence"/>
</dbReference>
<feature type="transmembrane region" description="Helical" evidence="6">
    <location>
        <begin position="633"/>
        <end position="653"/>
    </location>
</feature>
<evidence type="ECO:0000256" key="4">
    <source>
        <dbReference type="ARBA" id="ARBA00022989"/>
    </source>
</evidence>
<evidence type="ECO:0000256" key="6">
    <source>
        <dbReference type="SAM" id="Phobius"/>
    </source>
</evidence>
<evidence type="ECO:0000313" key="8">
    <source>
        <dbReference type="EMBL" id="KRL52132.1"/>
    </source>
</evidence>
<name>A0A0R1RAJ1_9LACO</name>
<accession>A0A0R1RAJ1</accession>
<feature type="transmembrane region" description="Helical" evidence="6">
    <location>
        <begin position="135"/>
        <end position="157"/>
    </location>
</feature>
<feature type="transmembrane region" description="Helical" evidence="6">
    <location>
        <begin position="285"/>
        <end position="307"/>
    </location>
</feature>
<proteinExistence type="predicted"/>
<sequence length="658" mass="71850">MHQLFAIVLGILVAMMYAVAALIEAQPLLNKIGQGSNMTSLFPAALVVVLVVMMLFSVMFMVYLNGLLIARREHEFQLYRRLGMPQWRLNFSLVGETLISGCAGLAGGILGGIVISKLLAMMLLRLVDSSQSVGLLFSPVAIGEVAGVVLVLLLALGGLRAISASGRDVLVKAQTTPEKTVVQPLTASMVIGAIVGIGLFGWATWVLAALFYWTSRFTHWFGGNAGLGSLFVGWGLAEVVGVYLLYACTLPMLIALHLKQQRKMSAKYYLWLVAMYKRLRTNTQSLWLTTWLTTVTLVMLGSAAMLYQFGQAVVVQDVAQSILTTQGGMRSVKKHVASSDVAQTWQLPTKLAAGRVKLRMRNNSDKQENTLYQVIALRDYQKIRRHQTDLPHVTLTKHQAVMITIGQTYYQTKGIGGWNNAGRKLTLTRTGEQLTLKTITNQFPLGGAGYFDRALVVSNAVYDGLQAPIDQLTGIKLKPAAGKRVESALLKSDQVDYVAYDHATLTGKKPIRFLKHASNTTMDRDAISLRRPDLHQMRVVFGFLLFIMTLLGVVFMVATASILLLKQLVSGRQTQHIKTTLRRLGMPAADLAHLQVAQVVSVFGLPLVLGSFNAILGIRVLQLALDGSPSSSVAIAFGAYTLVYVGFAAITAMRLNQL</sequence>
<feature type="transmembrane region" description="Helical" evidence="6">
    <location>
        <begin position="539"/>
        <end position="565"/>
    </location>
</feature>
<gene>
    <name evidence="8" type="ORF">FD01_GL002719</name>
</gene>
<evidence type="ECO:0000256" key="3">
    <source>
        <dbReference type="ARBA" id="ARBA00022692"/>
    </source>
</evidence>
<dbReference type="PATRIC" id="fig|1423769.4.peg.2929"/>
<dbReference type="AlphaFoldDB" id="A0A0R1RAJ1"/>
<keyword evidence="5 6" id="KW-0472">Membrane</keyword>
<protein>
    <submittedName>
        <fullName evidence="8">Antimicrobial peptide ABC transporter permease</fullName>
    </submittedName>
</protein>
<evidence type="ECO:0000256" key="2">
    <source>
        <dbReference type="ARBA" id="ARBA00022475"/>
    </source>
</evidence>
<dbReference type="InterPro" id="IPR052536">
    <property type="entry name" value="ABC-4_Integral_Memb_Prot"/>
</dbReference>
<dbReference type="PANTHER" id="PTHR46795:SF3">
    <property type="entry name" value="ABC TRANSPORTER PERMEASE"/>
    <property type="match status" value="1"/>
</dbReference>
<dbReference type="InterPro" id="IPR003838">
    <property type="entry name" value="ABC3_permease_C"/>
</dbReference>
<dbReference type="Pfam" id="PF02687">
    <property type="entry name" value="FtsX"/>
    <property type="match status" value="1"/>
</dbReference>
<feature type="domain" description="ABC3 transporter permease C-terminal" evidence="7">
    <location>
        <begin position="48"/>
        <end position="163"/>
    </location>
</feature>
<feature type="transmembrane region" description="Helical" evidence="6">
    <location>
        <begin position="233"/>
        <end position="258"/>
    </location>
</feature>
<evidence type="ECO:0000259" key="7">
    <source>
        <dbReference type="Pfam" id="PF02687"/>
    </source>
</evidence>
<dbReference type="PANTHER" id="PTHR46795">
    <property type="entry name" value="ABC TRANSPORTER PERMEASE-RELATED-RELATED"/>
    <property type="match status" value="1"/>
</dbReference>
<comment type="subcellular location">
    <subcellularLocation>
        <location evidence="1">Cell membrane</location>
        <topology evidence="1">Multi-pass membrane protein</topology>
    </subcellularLocation>
</comment>
<feature type="transmembrane region" description="Helical" evidence="6">
    <location>
        <begin position="596"/>
        <end position="621"/>
    </location>
</feature>
<keyword evidence="2" id="KW-1003">Cell membrane</keyword>
<dbReference type="GO" id="GO:0005886">
    <property type="term" value="C:plasma membrane"/>
    <property type="evidence" value="ECO:0007669"/>
    <property type="project" value="UniProtKB-SubCell"/>
</dbReference>
<evidence type="ECO:0000313" key="9">
    <source>
        <dbReference type="Proteomes" id="UP000051790"/>
    </source>
</evidence>
<feature type="transmembrane region" description="Helical" evidence="6">
    <location>
        <begin position="189"/>
        <end position="213"/>
    </location>
</feature>
<organism evidence="8 9">
    <name type="scientific">Lacticaseibacillus manihotivorans DSM 13343 = JCM 12514</name>
    <dbReference type="NCBI Taxonomy" id="1423769"/>
    <lineage>
        <taxon>Bacteria</taxon>
        <taxon>Bacillati</taxon>
        <taxon>Bacillota</taxon>
        <taxon>Bacilli</taxon>
        <taxon>Lactobacillales</taxon>
        <taxon>Lactobacillaceae</taxon>
        <taxon>Lacticaseibacillus</taxon>
    </lineage>
</organism>
<evidence type="ECO:0000256" key="1">
    <source>
        <dbReference type="ARBA" id="ARBA00004651"/>
    </source>
</evidence>
<comment type="caution">
    <text evidence="8">The sequence shown here is derived from an EMBL/GenBank/DDBJ whole genome shotgun (WGS) entry which is preliminary data.</text>
</comment>
<reference evidence="8 9" key="1">
    <citation type="journal article" date="2015" name="Genome Announc.">
        <title>Expanding the biotechnology potential of lactobacilli through comparative genomics of 213 strains and associated genera.</title>
        <authorList>
            <person name="Sun Z."/>
            <person name="Harris H.M."/>
            <person name="McCann A."/>
            <person name="Guo C."/>
            <person name="Argimon S."/>
            <person name="Zhang W."/>
            <person name="Yang X."/>
            <person name="Jeffery I.B."/>
            <person name="Cooney J.C."/>
            <person name="Kagawa T.F."/>
            <person name="Liu W."/>
            <person name="Song Y."/>
            <person name="Salvetti E."/>
            <person name="Wrobel A."/>
            <person name="Rasinkangas P."/>
            <person name="Parkhill J."/>
            <person name="Rea M.C."/>
            <person name="O'Sullivan O."/>
            <person name="Ritari J."/>
            <person name="Douillard F.P."/>
            <person name="Paul Ross R."/>
            <person name="Yang R."/>
            <person name="Briner A.E."/>
            <person name="Felis G.E."/>
            <person name="de Vos W.M."/>
            <person name="Barrangou R."/>
            <person name="Klaenhammer T.R."/>
            <person name="Caufield P.W."/>
            <person name="Cui Y."/>
            <person name="Zhang H."/>
            <person name="O'Toole P.W."/>
        </authorList>
    </citation>
    <scope>NUCLEOTIDE SEQUENCE [LARGE SCALE GENOMIC DNA]</scope>
    <source>
        <strain evidence="8 9">DSM 13343</strain>
    </source>
</reference>
<keyword evidence="4 6" id="KW-1133">Transmembrane helix</keyword>
<keyword evidence="3 6" id="KW-0812">Transmembrane</keyword>